<accession>A0A9D4D3V8</accession>
<organism evidence="1 2">
    <name type="scientific">Dreissena polymorpha</name>
    <name type="common">Zebra mussel</name>
    <name type="synonym">Mytilus polymorpha</name>
    <dbReference type="NCBI Taxonomy" id="45954"/>
    <lineage>
        <taxon>Eukaryota</taxon>
        <taxon>Metazoa</taxon>
        <taxon>Spiralia</taxon>
        <taxon>Lophotrochozoa</taxon>
        <taxon>Mollusca</taxon>
        <taxon>Bivalvia</taxon>
        <taxon>Autobranchia</taxon>
        <taxon>Heteroconchia</taxon>
        <taxon>Euheterodonta</taxon>
        <taxon>Imparidentia</taxon>
        <taxon>Neoheterodontei</taxon>
        <taxon>Myida</taxon>
        <taxon>Dreissenoidea</taxon>
        <taxon>Dreissenidae</taxon>
        <taxon>Dreissena</taxon>
    </lineage>
</organism>
<dbReference type="AlphaFoldDB" id="A0A9D4D3V8"/>
<dbReference type="Proteomes" id="UP000828390">
    <property type="component" value="Unassembled WGS sequence"/>
</dbReference>
<evidence type="ECO:0000313" key="2">
    <source>
        <dbReference type="Proteomes" id="UP000828390"/>
    </source>
</evidence>
<reference evidence="1" key="2">
    <citation type="submission" date="2020-11" db="EMBL/GenBank/DDBJ databases">
        <authorList>
            <person name="McCartney M.A."/>
            <person name="Auch B."/>
            <person name="Kono T."/>
            <person name="Mallez S."/>
            <person name="Becker A."/>
            <person name="Gohl D.M."/>
            <person name="Silverstein K.A.T."/>
            <person name="Koren S."/>
            <person name="Bechman K.B."/>
            <person name="Herman A."/>
            <person name="Abrahante J.E."/>
            <person name="Garbe J."/>
        </authorList>
    </citation>
    <scope>NUCLEOTIDE SEQUENCE</scope>
    <source>
        <strain evidence="1">Duluth1</strain>
        <tissue evidence="1">Whole animal</tissue>
    </source>
</reference>
<reference evidence="1" key="1">
    <citation type="journal article" date="2019" name="bioRxiv">
        <title>The Genome of the Zebra Mussel, Dreissena polymorpha: A Resource for Invasive Species Research.</title>
        <authorList>
            <person name="McCartney M.A."/>
            <person name="Auch B."/>
            <person name="Kono T."/>
            <person name="Mallez S."/>
            <person name="Zhang Y."/>
            <person name="Obille A."/>
            <person name="Becker A."/>
            <person name="Abrahante J.E."/>
            <person name="Garbe J."/>
            <person name="Badalamenti J.P."/>
            <person name="Herman A."/>
            <person name="Mangelson H."/>
            <person name="Liachko I."/>
            <person name="Sullivan S."/>
            <person name="Sone E.D."/>
            <person name="Koren S."/>
            <person name="Silverstein K.A.T."/>
            <person name="Beckman K.B."/>
            <person name="Gohl D.M."/>
        </authorList>
    </citation>
    <scope>NUCLEOTIDE SEQUENCE</scope>
    <source>
        <strain evidence="1">Duluth1</strain>
        <tissue evidence="1">Whole animal</tissue>
    </source>
</reference>
<protein>
    <submittedName>
        <fullName evidence="1">Uncharacterized protein</fullName>
    </submittedName>
</protein>
<evidence type="ECO:0000313" key="1">
    <source>
        <dbReference type="EMBL" id="KAH3737510.1"/>
    </source>
</evidence>
<dbReference type="EMBL" id="JAIWYP010000011">
    <property type="protein sequence ID" value="KAH3737510.1"/>
    <property type="molecule type" value="Genomic_DNA"/>
</dbReference>
<comment type="caution">
    <text evidence="1">The sequence shown here is derived from an EMBL/GenBank/DDBJ whole genome shotgun (WGS) entry which is preliminary data.</text>
</comment>
<name>A0A9D4D3V8_DREPO</name>
<proteinExistence type="predicted"/>
<sequence>MCAVPISYHSSIFPLTQRYPELCSRLRAVGTSLPTSSSALSLSSLEMVSRQSANTDSHPSVLSPPPSMVARRGDPIGRSTASSPATFFTSQRMRAWKVGRSPGTPQLDIIRIVVSSGVSPAHKQSRNASSLPSCFSIPITSSGLLCDGIDRQHISRGLHPETGRYTLSLPVSGNKELTCSLQEPHRLSLV</sequence>
<keyword evidence="2" id="KW-1185">Reference proteome</keyword>
<gene>
    <name evidence="1" type="ORF">DPMN_044103</name>
</gene>